<organism evidence="7 8">
    <name type="scientific">Methylophilus glucosoxydans</name>
    <dbReference type="NCBI Taxonomy" id="752553"/>
    <lineage>
        <taxon>Bacteria</taxon>
        <taxon>Pseudomonadati</taxon>
        <taxon>Pseudomonadota</taxon>
        <taxon>Betaproteobacteria</taxon>
        <taxon>Nitrosomonadales</taxon>
        <taxon>Methylophilaceae</taxon>
        <taxon>Methylophilus</taxon>
    </lineage>
</organism>
<evidence type="ECO:0000313" key="7">
    <source>
        <dbReference type="EMBL" id="MFD0930328.1"/>
    </source>
</evidence>
<dbReference type="InterPro" id="IPR002481">
    <property type="entry name" value="FUR"/>
</dbReference>
<dbReference type="Gene3D" id="1.10.10.10">
    <property type="entry name" value="Winged helix-like DNA-binding domain superfamily/Winged helix DNA-binding domain"/>
    <property type="match status" value="1"/>
</dbReference>
<evidence type="ECO:0000313" key="8">
    <source>
        <dbReference type="Proteomes" id="UP001597106"/>
    </source>
</evidence>
<sequence length="157" mass="17288">MVTAEQLMIEAGLRPTQARTAVLTTLINSHTALSQPEILNALQGVKEIDRVTVYRVLDWLQENALIHKISTEDRAWKYQLNSPKRSFKTPSSLPPGMLNNHGHAHLLCQSCGTVLCIHELAAHIPQAIFDTYQVSTIEISLKGLCPDCQKAAAVAHA</sequence>
<proteinExistence type="inferred from homology"/>
<dbReference type="PANTHER" id="PTHR33202">
    <property type="entry name" value="ZINC UPTAKE REGULATION PROTEIN"/>
    <property type="match status" value="1"/>
</dbReference>
<name>A0ABW3GJ04_9PROT</name>
<keyword evidence="5" id="KW-0238">DNA-binding</keyword>
<dbReference type="InterPro" id="IPR043135">
    <property type="entry name" value="Fur_C"/>
</dbReference>
<keyword evidence="3" id="KW-0862">Zinc</keyword>
<evidence type="ECO:0000256" key="5">
    <source>
        <dbReference type="ARBA" id="ARBA00023125"/>
    </source>
</evidence>
<comment type="similarity">
    <text evidence="1">Belongs to the Fur family.</text>
</comment>
<dbReference type="Proteomes" id="UP001597106">
    <property type="component" value="Unassembled WGS sequence"/>
</dbReference>
<keyword evidence="2" id="KW-0678">Repressor</keyword>
<dbReference type="SUPFAM" id="SSF46785">
    <property type="entry name" value="Winged helix' DNA-binding domain"/>
    <property type="match status" value="1"/>
</dbReference>
<dbReference type="PANTHER" id="PTHR33202:SF7">
    <property type="entry name" value="FERRIC UPTAKE REGULATION PROTEIN"/>
    <property type="match status" value="1"/>
</dbReference>
<dbReference type="InterPro" id="IPR036388">
    <property type="entry name" value="WH-like_DNA-bd_sf"/>
</dbReference>
<dbReference type="InterPro" id="IPR036390">
    <property type="entry name" value="WH_DNA-bd_sf"/>
</dbReference>
<keyword evidence="4" id="KW-0805">Transcription regulation</keyword>
<keyword evidence="6" id="KW-0804">Transcription</keyword>
<comment type="caution">
    <text evidence="7">The sequence shown here is derived from an EMBL/GenBank/DDBJ whole genome shotgun (WGS) entry which is preliminary data.</text>
</comment>
<accession>A0ABW3GJ04</accession>
<reference evidence="8" key="1">
    <citation type="journal article" date="2019" name="Int. J. Syst. Evol. Microbiol.">
        <title>The Global Catalogue of Microorganisms (GCM) 10K type strain sequencing project: providing services to taxonomists for standard genome sequencing and annotation.</title>
        <authorList>
            <consortium name="The Broad Institute Genomics Platform"/>
            <consortium name="The Broad Institute Genome Sequencing Center for Infectious Disease"/>
            <person name="Wu L."/>
            <person name="Ma J."/>
        </authorList>
    </citation>
    <scope>NUCLEOTIDE SEQUENCE [LARGE SCALE GENOMIC DNA]</scope>
    <source>
        <strain evidence="8">CCUG 59685</strain>
    </source>
</reference>
<dbReference type="RefSeq" id="WP_379076600.1">
    <property type="nucleotide sequence ID" value="NZ_JBHTJW010000002.1"/>
</dbReference>
<evidence type="ECO:0000256" key="1">
    <source>
        <dbReference type="ARBA" id="ARBA00007957"/>
    </source>
</evidence>
<evidence type="ECO:0000256" key="6">
    <source>
        <dbReference type="ARBA" id="ARBA00023163"/>
    </source>
</evidence>
<dbReference type="Pfam" id="PF01475">
    <property type="entry name" value="FUR"/>
    <property type="match status" value="1"/>
</dbReference>
<dbReference type="Gene3D" id="3.30.1490.190">
    <property type="match status" value="1"/>
</dbReference>
<evidence type="ECO:0000256" key="3">
    <source>
        <dbReference type="ARBA" id="ARBA00022833"/>
    </source>
</evidence>
<gene>
    <name evidence="7" type="ORF">ACFQ1T_11130</name>
</gene>
<evidence type="ECO:0000256" key="2">
    <source>
        <dbReference type="ARBA" id="ARBA00022491"/>
    </source>
</evidence>
<evidence type="ECO:0000256" key="4">
    <source>
        <dbReference type="ARBA" id="ARBA00023015"/>
    </source>
</evidence>
<keyword evidence="8" id="KW-1185">Reference proteome</keyword>
<dbReference type="EMBL" id="JBHTJW010000002">
    <property type="protein sequence ID" value="MFD0930328.1"/>
    <property type="molecule type" value="Genomic_DNA"/>
</dbReference>
<protein>
    <submittedName>
        <fullName evidence="7">Fur family transcriptional regulator</fullName>
    </submittedName>
</protein>